<evidence type="ECO:0000313" key="1">
    <source>
        <dbReference type="EMBL" id="KAE8305691.1"/>
    </source>
</evidence>
<dbReference type="STRING" id="184922.A8BF32"/>
<dbReference type="RefSeq" id="XP_001707469.1">
    <property type="nucleotide sequence ID" value="XM_001707417.1"/>
</dbReference>
<name>A8BF32_GIAIC</name>
<reference evidence="1 2" key="1">
    <citation type="journal article" date="2007" name="Science">
        <title>Genomic minimalism in the early diverging intestinal parasite Giardia lamblia.</title>
        <authorList>
            <person name="Morrison H.G."/>
            <person name="McArthur A.G."/>
            <person name="Gillin F.D."/>
            <person name="Aley S.B."/>
            <person name="Adam R.D."/>
            <person name="Olsen G.J."/>
            <person name="Best A.A."/>
            <person name="Cande W.Z."/>
            <person name="Chen F."/>
            <person name="Cipriano M.J."/>
            <person name="Davids B.J."/>
            <person name="Dawson S.C."/>
            <person name="Elmendorf H.G."/>
            <person name="Hehl A.B."/>
            <person name="Holder M.E."/>
            <person name="Huse S.M."/>
            <person name="Kim U.U."/>
            <person name="Lasek-Nesselquist E."/>
            <person name="Manning G."/>
            <person name="Nigam A."/>
            <person name="Nixon J.E."/>
            <person name="Palm D."/>
            <person name="Passamaneck N.E."/>
            <person name="Prabhu A."/>
            <person name="Reich C.I."/>
            <person name="Reiner D.S."/>
            <person name="Samuelson J."/>
            <person name="Svard S.G."/>
            <person name="Sogin M.L."/>
        </authorList>
    </citation>
    <scope>NUCLEOTIDE SEQUENCE [LARGE SCALE GENOMIC DNA]</scope>
    <source>
        <strain evidence="1 2">WB C6</strain>
    </source>
</reference>
<evidence type="ECO:0000313" key="2">
    <source>
        <dbReference type="Proteomes" id="UP000001548"/>
    </source>
</evidence>
<gene>
    <name evidence="1" type="ORF">GL50803_0016693</name>
</gene>
<dbReference type="OMA" id="WAWHELE"/>
<organism evidence="1 2">
    <name type="scientific">Giardia intestinalis (strain ATCC 50803 / WB clone C6)</name>
    <name type="common">Giardia lamblia</name>
    <dbReference type="NCBI Taxonomy" id="184922"/>
    <lineage>
        <taxon>Eukaryota</taxon>
        <taxon>Metamonada</taxon>
        <taxon>Diplomonadida</taxon>
        <taxon>Hexamitidae</taxon>
        <taxon>Giardiinae</taxon>
        <taxon>Giardia</taxon>
    </lineage>
</organism>
<dbReference type="HOGENOM" id="CLU_559540_0_0_1"/>
<dbReference type="AlphaFoldDB" id="A8BF32"/>
<accession>A8BF32</accession>
<keyword evidence="2" id="KW-1185">Reference proteome</keyword>
<dbReference type="Proteomes" id="UP000001548">
    <property type="component" value="Unassembled WGS sequence"/>
</dbReference>
<proteinExistence type="predicted"/>
<dbReference type="VEuPathDB" id="GiardiaDB:GL50803_16693"/>
<comment type="caution">
    <text evidence="1">The sequence shown here is derived from an EMBL/GenBank/DDBJ whole genome shotgun (WGS) entry which is preliminary data.</text>
</comment>
<dbReference type="KEGG" id="gla:GL50803_0016693"/>
<sequence length="488" mass="55966">MLRLETKQTGVITIKNIGKGLVNHAIYSNKIREILSHYPTGHYMSLVSAYSPLSIFDSIGAFNITDVTANQTLFEFDGVAKNLADLISHSISANVEINITEDGFVRFILTQAITAENHFINLNLSPSAAWALGFGTTKQLFSRNLPQGERSILLSDIPYPPVTLKYLQIICKNVCGTSDSNMTMPACIGVMHITNNFSLINPHIAVNHRINEGRIIDIEILDQNNRPFTLAPVYLELFITESAEHEKKQGFFRFEKPHAILLHSPVAKLSVPDFFFLEPTFTFEYGKDAYIEVTSKKVRRFYPHKDPYFLSLRGTVITKTAMVNIFKYINNYFLKEIGPNPSGPYIAAWLDGDDLVLMTTVTMLMITPDFITAWHIRKTDLIKLYEAISPTTRIKIPPYVWYNKDSRINLYCKEYHERYPIVSARRIHDRYQVINPLFWAWHELEKPTNKLHFRADHIVTYPDGSVDARPFSAKIEGDWAPIFQLFYK</sequence>
<dbReference type="EMBL" id="AACB03000001">
    <property type="protein sequence ID" value="KAE8305691.1"/>
    <property type="molecule type" value="Genomic_DNA"/>
</dbReference>
<dbReference type="GeneID" id="5700369"/>
<protein>
    <submittedName>
        <fullName evidence="1">Uncharacterized protein</fullName>
    </submittedName>
</protein>